<dbReference type="InterPro" id="IPR003610">
    <property type="entry name" value="CBM5/12"/>
</dbReference>
<dbReference type="InterPro" id="IPR036573">
    <property type="entry name" value="CBM_sf_5/12"/>
</dbReference>
<dbReference type="SMART" id="SM00495">
    <property type="entry name" value="ChtBD3"/>
    <property type="match status" value="2"/>
</dbReference>
<dbReference type="Gene3D" id="2.10.10.20">
    <property type="entry name" value="Carbohydrate-binding module superfamily 5/12"/>
    <property type="match status" value="2"/>
</dbReference>
<feature type="region of interest" description="Disordered" evidence="2">
    <location>
        <begin position="118"/>
        <end position="139"/>
    </location>
</feature>
<sequence>MNKNVILIAVSLSIPLVAHAMEPWNKDTVYNSGDLVTHHGESFVSSHWTQGTEPVVNDISWDGWIHINADTIDNYKHERPYSGGSVVNFEGDIYLAKWWVQGEYPSNSSAWRLLDYLDSEPNPNPNPGPDPDLDPKSPEAIVGVDKDNNGVRDSYEVAVTEAYQNPQIVQLAINLGLEYTDINEIAFDKSIQLSVEDATKKYNEILVLEECAEELLKTGVIEMTPLELHTDTLYRALTYRNGKERIFEQMEHDLDAILTIDQPCVGTMAEEAVK</sequence>
<accession>A0ABY7LF78</accession>
<evidence type="ECO:0000313" key="6">
    <source>
        <dbReference type="Proteomes" id="UP001164676"/>
    </source>
</evidence>
<keyword evidence="6" id="KW-1185">Reference proteome</keyword>
<dbReference type="Pfam" id="PF02839">
    <property type="entry name" value="CBM_5_12"/>
    <property type="match status" value="1"/>
</dbReference>
<dbReference type="RefSeq" id="WP_269597830.1">
    <property type="nucleotide sequence ID" value="NZ_CP114584.1"/>
</dbReference>
<proteinExistence type="predicted"/>
<reference evidence="5" key="1">
    <citation type="submission" date="2022-09" db="EMBL/GenBank/DDBJ databases">
        <authorList>
            <person name="Li Z.-J."/>
        </authorList>
    </citation>
    <scope>NUCLEOTIDE SEQUENCE</scope>
    <source>
        <strain evidence="5">TGB10</strain>
    </source>
</reference>
<protein>
    <recommendedName>
        <fullName evidence="4">Chitin-binding type-3 domain-containing protein</fullName>
    </recommendedName>
</protein>
<dbReference type="Proteomes" id="UP001164676">
    <property type="component" value="Chromosome"/>
</dbReference>
<dbReference type="SUPFAM" id="SSF51055">
    <property type="entry name" value="Carbohydrate binding domain"/>
    <property type="match status" value="2"/>
</dbReference>
<name>A0ABY7LF78_9GAMM</name>
<keyword evidence="3" id="KW-0732">Signal</keyword>
<dbReference type="EMBL" id="CP114584">
    <property type="protein sequence ID" value="WBA14821.1"/>
    <property type="molecule type" value="Genomic_DNA"/>
</dbReference>
<keyword evidence="1" id="KW-0378">Hydrolase</keyword>
<organism evidence="5 6">
    <name type="scientific">Salinivibrio proteolyticus</name>
    <dbReference type="NCBI Taxonomy" id="334715"/>
    <lineage>
        <taxon>Bacteria</taxon>
        <taxon>Pseudomonadati</taxon>
        <taxon>Pseudomonadota</taxon>
        <taxon>Gammaproteobacteria</taxon>
        <taxon>Vibrionales</taxon>
        <taxon>Vibrionaceae</taxon>
        <taxon>Salinivibrio</taxon>
    </lineage>
</organism>
<feature type="domain" description="Chitin-binding type-3" evidence="4">
    <location>
        <begin position="21"/>
        <end position="67"/>
    </location>
</feature>
<dbReference type="CDD" id="cd12215">
    <property type="entry name" value="ChiC_BD"/>
    <property type="match status" value="2"/>
</dbReference>
<feature type="chain" id="PRO_5046998365" description="Chitin-binding type-3 domain-containing protein" evidence="3">
    <location>
        <begin position="21"/>
        <end position="274"/>
    </location>
</feature>
<evidence type="ECO:0000313" key="5">
    <source>
        <dbReference type="EMBL" id="WBA14821.1"/>
    </source>
</evidence>
<gene>
    <name evidence="5" type="ORF">N7E60_00370</name>
</gene>
<evidence type="ECO:0000259" key="4">
    <source>
        <dbReference type="SMART" id="SM00495"/>
    </source>
</evidence>
<feature type="domain" description="Chitin-binding type-3" evidence="4">
    <location>
        <begin position="72"/>
        <end position="114"/>
    </location>
</feature>
<feature type="signal peptide" evidence="3">
    <location>
        <begin position="1"/>
        <end position="20"/>
    </location>
</feature>
<evidence type="ECO:0000256" key="3">
    <source>
        <dbReference type="SAM" id="SignalP"/>
    </source>
</evidence>
<evidence type="ECO:0000256" key="2">
    <source>
        <dbReference type="SAM" id="MobiDB-lite"/>
    </source>
</evidence>
<evidence type="ECO:0000256" key="1">
    <source>
        <dbReference type="ARBA" id="ARBA00022801"/>
    </source>
</evidence>